<reference evidence="16" key="2">
    <citation type="submission" date="2015-01" db="EMBL/GenBank/DDBJ databases">
        <authorList>
            <person name="Manzoor Shahid"/>
            <person name="Zubair Saima"/>
        </authorList>
    </citation>
    <scope>NUCLEOTIDE SEQUENCE [LARGE SCALE GENOMIC DNA]</scope>
    <source>
        <strain evidence="16">V1</strain>
    </source>
</reference>
<feature type="active site" description="Proton acceptor" evidence="12">
    <location>
        <position position="253"/>
    </location>
</feature>
<evidence type="ECO:0000259" key="13">
    <source>
        <dbReference type="Pfam" id="PF00294"/>
    </source>
</evidence>
<evidence type="ECO:0000256" key="3">
    <source>
        <dbReference type="ARBA" id="ARBA00016943"/>
    </source>
</evidence>
<keyword evidence="10 12" id="KW-0630">Potassium</keyword>
<feature type="binding site" evidence="12">
    <location>
        <position position="185"/>
    </location>
    <ligand>
        <name>ATP</name>
        <dbReference type="ChEBI" id="CHEBI:30616"/>
    </ligand>
</feature>
<evidence type="ECO:0000256" key="7">
    <source>
        <dbReference type="ARBA" id="ARBA00022777"/>
    </source>
</evidence>
<keyword evidence="8 12" id="KW-0067">ATP-binding</keyword>
<comment type="cofactor">
    <cofactor evidence="12">
        <name>Mg(2+)</name>
        <dbReference type="ChEBI" id="CHEBI:18420"/>
    </cofactor>
    <text evidence="12">Requires a divalent cation, most likely magnesium in vivo, as an electrophilic catalyst to aid phosphoryl group transfer. It is the chelate of the metal and the nucleotide that is the actual substrate.</text>
</comment>
<comment type="function">
    <text evidence="12">Catalyzes the phosphorylation of ribose at O-5 in a reaction requiring ATP and magnesium. The resulting D-ribose-5-phosphate can then be used either for sythesis of nucleotides, histidine, and tryptophan, or as a component of the pentose phosphate pathway.</text>
</comment>
<dbReference type="UniPathway" id="UPA00916">
    <property type="reaction ID" value="UER00889"/>
</dbReference>
<sequence length="311" mass="32576">MQKNILLIGSMNMDLVVQCNTVPVRGETLLGQQFHTTPGGKGANQAYALACQGSEVYFCGAIGKDEFGTRLVKNLQSVGVHCEQIKTLDGISSGIAIILLETSCGDNRIIVIAGANEKVTADDAKAALSSRKYDALVLQLETPMPTVEAAVIEAQKKNIPVFLNLAPAQAIKPELLPLIDFLIVNETELSLLAGKTVTDLQSGAESAALLRKKEAKTVILTLGAKGAAAFTADAEIFVPAFKVEPVDTTAAGDSFIGAFVTAWLETNDMKTALTRGNACGALATLTVGAQASIPQRKAVDDFIAANVSAKS</sequence>
<dbReference type="SUPFAM" id="SSF53613">
    <property type="entry name" value="Ribokinase-like"/>
    <property type="match status" value="1"/>
</dbReference>
<feature type="binding site" evidence="12">
    <location>
        <position position="247"/>
    </location>
    <ligand>
        <name>K(+)</name>
        <dbReference type="ChEBI" id="CHEBI:29103"/>
    </ligand>
</feature>
<reference evidence="15 17" key="3">
    <citation type="submission" date="2019-08" db="EMBL/GenBank/DDBJ databases">
        <authorList>
            <person name="Kuhnert P."/>
        </authorList>
    </citation>
    <scope>NUCLEOTIDE SEQUENCE [LARGE SCALE GENOMIC DNA]</scope>
    <source>
        <strain evidence="15 17">B36.5</strain>
    </source>
</reference>
<keyword evidence="11 12" id="KW-0119">Carbohydrate metabolism</keyword>
<evidence type="ECO:0000313" key="16">
    <source>
        <dbReference type="Proteomes" id="UP000042527"/>
    </source>
</evidence>
<feature type="binding site" evidence="12">
    <location>
        <position position="283"/>
    </location>
    <ligand>
        <name>K(+)</name>
        <dbReference type="ChEBI" id="CHEBI:29103"/>
    </ligand>
</feature>
<dbReference type="Proteomes" id="UP000323594">
    <property type="component" value="Chromosome"/>
</dbReference>
<comment type="activity regulation">
    <text evidence="12">Activated by a monovalent cation that binds near, but not in, the active site. The most likely occupant of the site in vivo is potassium. Ion binding induces a conformational change that may alter substrate affinity.</text>
</comment>
<dbReference type="OrthoDB" id="9775849at2"/>
<dbReference type="InterPro" id="IPR011611">
    <property type="entry name" value="PfkB_dom"/>
</dbReference>
<keyword evidence="4 12" id="KW-0808">Transferase</keyword>
<feature type="binding site" evidence="12">
    <location>
        <position position="141"/>
    </location>
    <ligand>
        <name>substrate</name>
    </ligand>
</feature>
<feature type="binding site" evidence="12">
    <location>
        <begin position="221"/>
        <end position="226"/>
    </location>
    <ligand>
        <name>ATP</name>
        <dbReference type="ChEBI" id="CHEBI:30616"/>
    </ligand>
</feature>
<dbReference type="Gene3D" id="3.40.1190.20">
    <property type="match status" value="1"/>
</dbReference>
<dbReference type="InterPro" id="IPR029056">
    <property type="entry name" value="Ribokinase-like"/>
</dbReference>
<comment type="pathway">
    <text evidence="12">Carbohydrate metabolism; D-ribose degradation; D-ribose 5-phosphate from beta-D-ribopyranose: step 2/2.</text>
</comment>
<dbReference type="InterPro" id="IPR002173">
    <property type="entry name" value="Carboh/pur_kinase_PfkB_CS"/>
</dbReference>
<evidence type="ECO:0000313" key="14">
    <source>
        <dbReference type="EMBL" id="CEM60864.1"/>
    </source>
</evidence>
<accession>A0A0B7GQJ8</accession>
<reference evidence="14" key="1">
    <citation type="submission" date="2015-01" db="EMBL/GenBank/DDBJ databases">
        <authorList>
            <person name="Xiang T."/>
            <person name="Song Y."/>
            <person name="Huang L."/>
            <person name="Wang B."/>
            <person name="Wu P."/>
        </authorList>
    </citation>
    <scope>NUCLEOTIDE SEQUENCE [LARGE SCALE GENOMIC DNA]</scope>
    <source>
        <strain evidence="14">V1</strain>
    </source>
</reference>
<evidence type="ECO:0000256" key="2">
    <source>
        <dbReference type="ARBA" id="ARBA00012035"/>
    </source>
</evidence>
<keyword evidence="5 12" id="KW-0479">Metal-binding</keyword>
<organism evidence="14 16">
    <name type="scientific">Treponema phagedenis</name>
    <dbReference type="NCBI Taxonomy" id="162"/>
    <lineage>
        <taxon>Bacteria</taxon>
        <taxon>Pseudomonadati</taxon>
        <taxon>Spirochaetota</taxon>
        <taxon>Spirochaetia</taxon>
        <taxon>Spirochaetales</taxon>
        <taxon>Treponemataceae</taxon>
        <taxon>Treponema</taxon>
    </lineage>
</organism>
<evidence type="ECO:0000313" key="15">
    <source>
        <dbReference type="EMBL" id="QEJ97725.1"/>
    </source>
</evidence>
<dbReference type="GeneID" id="57752838"/>
<feature type="domain" description="Carbohydrate kinase PfkB" evidence="13">
    <location>
        <begin position="3"/>
        <end position="295"/>
    </location>
</feature>
<dbReference type="GO" id="GO:0019303">
    <property type="term" value="P:D-ribose catabolic process"/>
    <property type="evidence" value="ECO:0007669"/>
    <property type="project" value="UniProtKB-UniRule"/>
</dbReference>
<dbReference type="GO" id="GO:0005524">
    <property type="term" value="F:ATP binding"/>
    <property type="evidence" value="ECO:0007669"/>
    <property type="project" value="UniProtKB-UniRule"/>
</dbReference>
<dbReference type="PANTHER" id="PTHR10584">
    <property type="entry name" value="SUGAR KINASE"/>
    <property type="match status" value="1"/>
</dbReference>
<feature type="binding site" evidence="12">
    <location>
        <position position="249"/>
    </location>
    <ligand>
        <name>K(+)</name>
        <dbReference type="ChEBI" id="CHEBI:29103"/>
    </ligand>
</feature>
<evidence type="ECO:0000256" key="6">
    <source>
        <dbReference type="ARBA" id="ARBA00022741"/>
    </source>
</evidence>
<dbReference type="HAMAP" id="MF_01987">
    <property type="entry name" value="Ribokinase"/>
    <property type="match status" value="1"/>
</dbReference>
<name>A0A0B7GQJ8_TREPH</name>
<feature type="binding site" evidence="12">
    <location>
        <position position="277"/>
    </location>
    <ligand>
        <name>ATP</name>
        <dbReference type="ChEBI" id="CHEBI:30616"/>
    </ligand>
</feature>
<evidence type="ECO:0000256" key="8">
    <source>
        <dbReference type="ARBA" id="ARBA00022840"/>
    </source>
</evidence>
<feature type="binding site" evidence="12">
    <location>
        <begin position="252"/>
        <end position="253"/>
    </location>
    <ligand>
        <name>ATP</name>
        <dbReference type="ChEBI" id="CHEBI:30616"/>
    </ligand>
</feature>
<protein>
    <recommendedName>
        <fullName evidence="3 12">Ribokinase</fullName>
        <shortName evidence="12">RK</shortName>
        <ecNumber evidence="2 12">2.7.1.15</ecNumber>
    </recommendedName>
</protein>
<evidence type="ECO:0000256" key="12">
    <source>
        <dbReference type="HAMAP-Rule" id="MF_01987"/>
    </source>
</evidence>
<proteinExistence type="inferred from homology"/>
<keyword evidence="9 12" id="KW-0460">Magnesium</keyword>
<dbReference type="AlphaFoldDB" id="A0A0B7GQJ8"/>
<comment type="similarity">
    <text evidence="1">Belongs to the carbohydrate kinase pfkB family.</text>
</comment>
<evidence type="ECO:0000256" key="5">
    <source>
        <dbReference type="ARBA" id="ARBA00022723"/>
    </source>
</evidence>
<keyword evidence="16" id="KW-1185">Reference proteome</keyword>
<comment type="subcellular location">
    <subcellularLocation>
        <location evidence="12">Cytoplasm</location>
    </subcellularLocation>
</comment>
<dbReference type="EMBL" id="CDNC01000003">
    <property type="protein sequence ID" value="CEM60864.1"/>
    <property type="molecule type" value="Genomic_DNA"/>
</dbReference>
<evidence type="ECO:0000313" key="17">
    <source>
        <dbReference type="Proteomes" id="UP000323594"/>
    </source>
</evidence>
<dbReference type="GO" id="GO:0005829">
    <property type="term" value="C:cytosol"/>
    <property type="evidence" value="ECO:0007669"/>
    <property type="project" value="TreeGrafter"/>
</dbReference>
<feature type="binding site" evidence="12">
    <location>
        <begin position="40"/>
        <end position="44"/>
    </location>
    <ligand>
        <name>substrate</name>
    </ligand>
</feature>
<dbReference type="GO" id="GO:0046872">
    <property type="term" value="F:metal ion binding"/>
    <property type="evidence" value="ECO:0007669"/>
    <property type="project" value="UniProtKB-KW"/>
</dbReference>
<feature type="binding site" evidence="12">
    <location>
        <position position="286"/>
    </location>
    <ligand>
        <name>K(+)</name>
        <dbReference type="ChEBI" id="CHEBI:29103"/>
    </ligand>
</feature>
<feature type="binding site" evidence="12">
    <location>
        <position position="253"/>
    </location>
    <ligand>
        <name>substrate</name>
    </ligand>
</feature>
<feature type="binding site" evidence="12">
    <location>
        <begin position="12"/>
        <end position="14"/>
    </location>
    <ligand>
        <name>substrate</name>
    </ligand>
</feature>
<dbReference type="NCBIfam" id="TIGR02152">
    <property type="entry name" value="D_ribokin_bact"/>
    <property type="match status" value="1"/>
</dbReference>
<dbReference type="PRINTS" id="PR00990">
    <property type="entry name" value="RIBOKINASE"/>
</dbReference>
<dbReference type="CDD" id="cd01174">
    <property type="entry name" value="ribokinase"/>
    <property type="match status" value="1"/>
</dbReference>
<dbReference type="PANTHER" id="PTHR10584:SF166">
    <property type="entry name" value="RIBOKINASE"/>
    <property type="match status" value="1"/>
</dbReference>
<evidence type="ECO:0000256" key="1">
    <source>
        <dbReference type="ARBA" id="ARBA00005380"/>
    </source>
</evidence>
<feature type="binding site" evidence="12">
    <location>
        <position position="292"/>
    </location>
    <ligand>
        <name>K(+)</name>
        <dbReference type="ChEBI" id="CHEBI:29103"/>
    </ligand>
</feature>
<evidence type="ECO:0000256" key="10">
    <source>
        <dbReference type="ARBA" id="ARBA00022958"/>
    </source>
</evidence>
<dbReference type="GO" id="GO:0004747">
    <property type="term" value="F:ribokinase activity"/>
    <property type="evidence" value="ECO:0007669"/>
    <property type="project" value="UniProtKB-UniRule"/>
</dbReference>
<keyword evidence="7 12" id="KW-0418">Kinase</keyword>
<dbReference type="Pfam" id="PF00294">
    <property type="entry name" value="PfkB"/>
    <property type="match status" value="1"/>
</dbReference>
<dbReference type="PROSITE" id="PS00583">
    <property type="entry name" value="PFKB_KINASES_1"/>
    <property type="match status" value="1"/>
</dbReference>
<feature type="binding site" evidence="12">
    <location>
        <position position="288"/>
    </location>
    <ligand>
        <name>K(+)</name>
        <dbReference type="ChEBI" id="CHEBI:29103"/>
    </ligand>
</feature>
<dbReference type="EC" id="2.7.1.15" evidence="2 12"/>
<dbReference type="InterPro" id="IPR002139">
    <property type="entry name" value="Ribo/fructo_kinase"/>
</dbReference>
<keyword evidence="12" id="KW-0963">Cytoplasm</keyword>
<dbReference type="Proteomes" id="UP000042527">
    <property type="component" value="Unassembled WGS sequence"/>
</dbReference>
<evidence type="ECO:0000256" key="11">
    <source>
        <dbReference type="ARBA" id="ARBA00023277"/>
    </source>
</evidence>
<keyword evidence="6 12" id="KW-0547">Nucleotide-binding</keyword>
<comment type="catalytic activity">
    <reaction evidence="12">
        <text>D-ribose + ATP = D-ribose 5-phosphate + ADP + H(+)</text>
        <dbReference type="Rhea" id="RHEA:13697"/>
        <dbReference type="ChEBI" id="CHEBI:15378"/>
        <dbReference type="ChEBI" id="CHEBI:30616"/>
        <dbReference type="ChEBI" id="CHEBI:47013"/>
        <dbReference type="ChEBI" id="CHEBI:78346"/>
        <dbReference type="ChEBI" id="CHEBI:456216"/>
        <dbReference type="EC" id="2.7.1.15"/>
    </reaction>
</comment>
<evidence type="ECO:0000256" key="4">
    <source>
        <dbReference type="ARBA" id="ARBA00022679"/>
    </source>
</evidence>
<evidence type="ECO:0000256" key="9">
    <source>
        <dbReference type="ARBA" id="ARBA00022842"/>
    </source>
</evidence>
<dbReference type="PROSITE" id="PS00584">
    <property type="entry name" value="PFKB_KINASES_2"/>
    <property type="match status" value="1"/>
</dbReference>
<dbReference type="RefSeq" id="WP_002695817.1">
    <property type="nucleotide sequence ID" value="NZ_CDNC01000003.1"/>
</dbReference>
<comment type="caution">
    <text evidence="12">Lacks conserved residue(s) required for the propagation of feature annotation.</text>
</comment>
<dbReference type="InterPro" id="IPR011877">
    <property type="entry name" value="Ribokinase"/>
</dbReference>
<comment type="similarity">
    <text evidence="12">Belongs to the carbohydrate kinase PfkB family. Ribokinase subfamily.</text>
</comment>
<gene>
    <name evidence="12 15" type="primary">rbsK</name>
    <name evidence="15" type="ORF">FUT82_06760</name>
    <name evidence="14" type="ORF">TPHV1_110090</name>
</gene>
<comment type="subunit">
    <text evidence="12">Homodimer.</text>
</comment>
<dbReference type="EMBL" id="CP042817">
    <property type="protein sequence ID" value="QEJ97725.1"/>
    <property type="molecule type" value="Genomic_DNA"/>
</dbReference>